<evidence type="ECO:0000256" key="7">
    <source>
        <dbReference type="ARBA" id="ARBA00022755"/>
    </source>
</evidence>
<evidence type="ECO:0000256" key="14">
    <source>
        <dbReference type="PROSITE-ProRule" id="PRU00409"/>
    </source>
</evidence>
<comment type="cofactor">
    <cofactor evidence="1">
        <name>Mn(2+)</name>
        <dbReference type="ChEBI" id="CHEBI:29035"/>
    </cofactor>
</comment>
<evidence type="ECO:0000256" key="2">
    <source>
        <dbReference type="ARBA" id="ARBA00001946"/>
    </source>
</evidence>
<dbReference type="PANTHER" id="PTHR43472">
    <property type="entry name" value="PHOSPHORIBOSYLAMINE--GLYCINE LIGASE"/>
    <property type="match status" value="1"/>
</dbReference>
<keyword evidence="17" id="KW-1185">Reference proteome</keyword>
<dbReference type="Gene3D" id="3.90.600.10">
    <property type="entry name" value="Phosphoribosylglycinamide synthetase, C-terminal domain"/>
    <property type="match status" value="1"/>
</dbReference>
<dbReference type="Gene3D" id="3.40.50.20">
    <property type="match status" value="1"/>
</dbReference>
<dbReference type="InterPro" id="IPR011054">
    <property type="entry name" value="Rudment_hybrid_motif"/>
</dbReference>
<dbReference type="HAMAP" id="MF_00138">
    <property type="entry name" value="GARS"/>
    <property type="match status" value="1"/>
</dbReference>
<dbReference type="Pfam" id="PF01071">
    <property type="entry name" value="GARS_A"/>
    <property type="match status" value="1"/>
</dbReference>
<dbReference type="SUPFAM" id="SSF52440">
    <property type="entry name" value="PreATP-grasp domain"/>
    <property type="match status" value="1"/>
</dbReference>
<proteinExistence type="inferred from homology"/>
<dbReference type="GO" id="GO:0005524">
    <property type="term" value="F:ATP binding"/>
    <property type="evidence" value="ECO:0007669"/>
    <property type="project" value="UniProtKB-UniRule"/>
</dbReference>
<dbReference type="GO" id="GO:0006189">
    <property type="term" value="P:'de novo' IMP biosynthetic process"/>
    <property type="evidence" value="ECO:0007669"/>
    <property type="project" value="UniProtKB-UniRule"/>
</dbReference>
<evidence type="ECO:0000313" key="17">
    <source>
        <dbReference type="Proteomes" id="UP000009077"/>
    </source>
</evidence>
<evidence type="ECO:0000256" key="12">
    <source>
        <dbReference type="ARBA" id="ARBA00042864"/>
    </source>
</evidence>
<dbReference type="SMART" id="SM01209">
    <property type="entry name" value="GARS_A"/>
    <property type="match status" value="1"/>
</dbReference>
<dbReference type="InterPro" id="IPR011761">
    <property type="entry name" value="ATP-grasp"/>
</dbReference>
<evidence type="ECO:0000256" key="6">
    <source>
        <dbReference type="ARBA" id="ARBA00022741"/>
    </source>
</evidence>
<dbReference type="InterPro" id="IPR013815">
    <property type="entry name" value="ATP_grasp_subdomain_1"/>
</dbReference>
<dbReference type="KEGG" id="ssb:SSUBM407_0031"/>
<protein>
    <recommendedName>
        <fullName evidence="4 13">Phosphoribosylamine--glycine ligase</fullName>
        <ecNumber evidence="4 13">6.3.4.13</ecNumber>
    </recommendedName>
    <alternativeName>
        <fullName evidence="13">GARS</fullName>
    </alternativeName>
    <alternativeName>
        <fullName evidence="11 13">Glycinamide ribonucleotide synthetase</fullName>
    </alternativeName>
    <alternativeName>
        <fullName evidence="12 13">Phosphoribosylglycinamide synthetase</fullName>
    </alternativeName>
</protein>
<dbReference type="InterPro" id="IPR016185">
    <property type="entry name" value="PreATP-grasp_dom_sf"/>
</dbReference>
<dbReference type="Pfam" id="PF02844">
    <property type="entry name" value="GARS_N"/>
    <property type="match status" value="1"/>
</dbReference>
<keyword evidence="5 13" id="KW-0436">Ligase</keyword>
<dbReference type="PROSITE" id="PS50975">
    <property type="entry name" value="ATP_GRASP"/>
    <property type="match status" value="1"/>
</dbReference>
<dbReference type="SMART" id="SM01210">
    <property type="entry name" value="GARS_C"/>
    <property type="match status" value="1"/>
</dbReference>
<dbReference type="InterPro" id="IPR000115">
    <property type="entry name" value="PRibGlycinamide_synth"/>
</dbReference>
<comment type="similarity">
    <text evidence="10 13">Belongs to the GARS family.</text>
</comment>
<keyword evidence="9" id="KW-0464">Manganese</keyword>
<evidence type="ECO:0000256" key="3">
    <source>
        <dbReference type="ARBA" id="ARBA00005174"/>
    </source>
</evidence>
<dbReference type="Proteomes" id="UP000009077">
    <property type="component" value="Chromosome"/>
</dbReference>
<evidence type="ECO:0000256" key="5">
    <source>
        <dbReference type="ARBA" id="ARBA00022598"/>
    </source>
</evidence>
<keyword evidence="6 14" id="KW-0547">Nucleotide-binding</keyword>
<comment type="pathway">
    <text evidence="3 13">Purine metabolism; IMP biosynthesis via de novo pathway; N(1)-(5-phospho-D-ribosyl)glycinamide from 5-phospho-alpha-D-ribose 1-diphosphate: step 2/2.</text>
</comment>
<dbReference type="RefSeq" id="WP_011921653.1">
    <property type="nucleotide sequence ID" value="NC_012926.1"/>
</dbReference>
<evidence type="ECO:0000256" key="1">
    <source>
        <dbReference type="ARBA" id="ARBA00001936"/>
    </source>
</evidence>
<dbReference type="Gene3D" id="3.30.1490.20">
    <property type="entry name" value="ATP-grasp fold, A domain"/>
    <property type="match status" value="1"/>
</dbReference>
<dbReference type="SUPFAM" id="SSF51246">
    <property type="entry name" value="Rudiment single hybrid motif"/>
    <property type="match status" value="1"/>
</dbReference>
<dbReference type="GO" id="GO:0046872">
    <property type="term" value="F:metal ion binding"/>
    <property type="evidence" value="ECO:0007669"/>
    <property type="project" value="InterPro"/>
</dbReference>
<evidence type="ECO:0000256" key="11">
    <source>
        <dbReference type="ARBA" id="ARBA00042242"/>
    </source>
</evidence>
<evidence type="ECO:0000256" key="8">
    <source>
        <dbReference type="ARBA" id="ARBA00022840"/>
    </source>
</evidence>
<dbReference type="SUPFAM" id="SSF56059">
    <property type="entry name" value="Glutathione synthetase ATP-binding domain-like"/>
    <property type="match status" value="1"/>
</dbReference>
<dbReference type="GO" id="GO:0009113">
    <property type="term" value="P:purine nucleobase biosynthetic process"/>
    <property type="evidence" value="ECO:0007669"/>
    <property type="project" value="InterPro"/>
</dbReference>
<dbReference type="HOGENOM" id="CLU_027420_3_1_9"/>
<dbReference type="PROSITE" id="PS00184">
    <property type="entry name" value="GARS"/>
    <property type="match status" value="1"/>
</dbReference>
<dbReference type="EC" id="6.3.4.13" evidence="4 13"/>
<accession>A0A0H3MSI4</accession>
<evidence type="ECO:0000256" key="9">
    <source>
        <dbReference type="ARBA" id="ARBA00023211"/>
    </source>
</evidence>
<reference evidence="16 17" key="1">
    <citation type="journal article" date="2009" name="PLoS ONE">
        <title>Rapid evolution of virulence and drug resistance in the emerging zoonotic pathogen Streptococcus suis.</title>
        <authorList>
            <person name="Holden M.T.G."/>
            <person name="Hauser H."/>
            <person name="Sanders M."/>
            <person name="Ngo T.H."/>
            <person name="Cherevach I."/>
            <person name="Cronin A."/>
            <person name="Goodhead I."/>
            <person name="Mungall K."/>
            <person name="Quail M.A."/>
            <person name="Price C."/>
            <person name="Rabbinowitsch E."/>
            <person name="Sharp S."/>
            <person name="Croucher N.J."/>
            <person name="Chieu T.B."/>
            <person name="Mai N.T.H."/>
            <person name="Diep T.S."/>
            <person name="Chinh N.T."/>
            <person name="Kehoe M."/>
            <person name="Leigh J.A."/>
            <person name="Ward P.N."/>
            <person name="Dowson C.G."/>
            <person name="Whatmore A.M."/>
            <person name="Chanter N."/>
            <person name="Iversen P."/>
            <person name="Gottschalk M."/>
            <person name="Slater J.D."/>
            <person name="Smith H.E."/>
            <person name="Spratt B.G."/>
            <person name="Xu J."/>
            <person name="Ye C."/>
            <person name="Bentley S."/>
            <person name="Barrell B.G."/>
            <person name="Schultsz C."/>
            <person name="Maskell D.J."/>
            <person name="Parkhill J."/>
        </authorList>
    </citation>
    <scope>NUCLEOTIDE SEQUENCE [LARGE SCALE GENOMIC DNA]</scope>
    <source>
        <strain evidence="16 17">BM407</strain>
    </source>
</reference>
<dbReference type="PANTHER" id="PTHR43472:SF1">
    <property type="entry name" value="PHOSPHORIBOSYLAMINE--GLYCINE LIGASE, CHLOROPLASTIC"/>
    <property type="match status" value="1"/>
</dbReference>
<dbReference type="InterPro" id="IPR020562">
    <property type="entry name" value="PRibGlycinamide_synth_N"/>
</dbReference>
<dbReference type="InterPro" id="IPR020560">
    <property type="entry name" value="PRibGlycinamide_synth_C-dom"/>
</dbReference>
<dbReference type="InterPro" id="IPR020561">
    <property type="entry name" value="PRibGlycinamid_synth_ATP-grasp"/>
</dbReference>
<evidence type="ECO:0000313" key="16">
    <source>
        <dbReference type="EMBL" id="CAZ54863.1"/>
    </source>
</evidence>
<name>A0A0H3MSI4_STRS4</name>
<evidence type="ECO:0000259" key="15">
    <source>
        <dbReference type="PROSITE" id="PS50975"/>
    </source>
</evidence>
<dbReference type="GeneID" id="8153591"/>
<evidence type="ECO:0000256" key="4">
    <source>
        <dbReference type="ARBA" id="ARBA00013255"/>
    </source>
</evidence>
<dbReference type="AlphaFoldDB" id="A0A0H3MSI4"/>
<dbReference type="Gene3D" id="3.30.470.20">
    <property type="entry name" value="ATP-grasp fold, B domain"/>
    <property type="match status" value="1"/>
</dbReference>
<dbReference type="UniPathway" id="UPA00074">
    <property type="reaction ID" value="UER00125"/>
</dbReference>
<sequence length="420" mass="45222">MKLLVVGSGGREHAIAKKLLESEQVEQVFVAPGNDGMTLDGIELVNIGISEHSAIINFAKENDVAWTFVGPDDALAAGIVDDFEQAGLKAFGPSRLAAELEWSKDFAKQIMVKYGIPTAAFGTFSNFEEAKAYIEEQGAPIVVKADGLALGKGVVVAETVEQAVEAAREMLLDNKFGDSGARVVIEEFLAGEEFSLFALVNGDQFYILPTAQDHKRAFDGDQGPNTGGMGAYAPVPHLPQSVVDTAVDTIVKPILEGMIADGRSYLGVLYAGLILTDQGPKVIEFNARFGDPETQIILPRLTSDFAQNIDDILHKRPTQLTWLDSGVTLGVVVASNGYPLDYEKGVELPAKTEGDITTYYAGARFAENSRALLSNGGRVYMLVTTADTVQDAQEKIYSELKNQDTTGLFYRTDIGSKAVK</sequence>
<comment type="cofactor">
    <cofactor evidence="2">
        <name>Mg(2+)</name>
        <dbReference type="ChEBI" id="CHEBI:18420"/>
    </cofactor>
</comment>
<organism evidence="16 17">
    <name type="scientific">Streptococcus suis (strain BM407)</name>
    <dbReference type="NCBI Taxonomy" id="568814"/>
    <lineage>
        <taxon>Bacteria</taxon>
        <taxon>Bacillati</taxon>
        <taxon>Bacillota</taxon>
        <taxon>Bacilli</taxon>
        <taxon>Lactobacillales</taxon>
        <taxon>Streptococcaceae</taxon>
        <taxon>Streptococcus</taxon>
    </lineage>
</organism>
<dbReference type="GO" id="GO:0004637">
    <property type="term" value="F:phosphoribosylamine-glycine ligase activity"/>
    <property type="evidence" value="ECO:0007669"/>
    <property type="project" value="UniProtKB-UniRule"/>
</dbReference>
<dbReference type="EMBL" id="FM252032">
    <property type="protein sequence ID" value="CAZ54863.1"/>
    <property type="molecule type" value="Genomic_DNA"/>
</dbReference>
<dbReference type="PATRIC" id="fig|568814.3.peg.56"/>
<keyword evidence="7 13" id="KW-0658">Purine biosynthesis</keyword>
<dbReference type="FunFam" id="3.30.1490.20:FF:000006">
    <property type="entry name" value="phosphoribosylamine--glycine ligase, chloroplastic-like"/>
    <property type="match status" value="1"/>
</dbReference>
<dbReference type="InterPro" id="IPR037123">
    <property type="entry name" value="PRibGlycinamide_synth_C_sf"/>
</dbReference>
<keyword evidence="8 14" id="KW-0067">ATP-binding</keyword>
<comment type="catalytic activity">
    <reaction evidence="13">
        <text>5-phospho-beta-D-ribosylamine + glycine + ATP = N(1)-(5-phospho-beta-D-ribosyl)glycinamide + ADP + phosphate + H(+)</text>
        <dbReference type="Rhea" id="RHEA:17453"/>
        <dbReference type="ChEBI" id="CHEBI:15378"/>
        <dbReference type="ChEBI" id="CHEBI:30616"/>
        <dbReference type="ChEBI" id="CHEBI:43474"/>
        <dbReference type="ChEBI" id="CHEBI:57305"/>
        <dbReference type="ChEBI" id="CHEBI:58681"/>
        <dbReference type="ChEBI" id="CHEBI:143788"/>
        <dbReference type="ChEBI" id="CHEBI:456216"/>
        <dbReference type="EC" id="6.3.4.13"/>
    </reaction>
</comment>
<dbReference type="NCBIfam" id="TIGR00877">
    <property type="entry name" value="purD"/>
    <property type="match status" value="1"/>
</dbReference>
<dbReference type="InterPro" id="IPR020559">
    <property type="entry name" value="PRibGlycinamide_synth_CS"/>
</dbReference>
<dbReference type="Pfam" id="PF02843">
    <property type="entry name" value="GARS_C"/>
    <property type="match status" value="1"/>
</dbReference>
<evidence type="ECO:0000256" key="13">
    <source>
        <dbReference type="HAMAP-Rule" id="MF_00138"/>
    </source>
</evidence>
<feature type="domain" description="ATP-grasp" evidence="15">
    <location>
        <begin position="108"/>
        <end position="314"/>
    </location>
</feature>
<evidence type="ECO:0000256" key="10">
    <source>
        <dbReference type="ARBA" id="ARBA00038345"/>
    </source>
</evidence>
<gene>
    <name evidence="13 16" type="primary">purD</name>
    <name evidence="16" type="ordered locus">SSUBM407_0031</name>
</gene>